<feature type="transmembrane region" description="Helical" evidence="6">
    <location>
        <begin position="233"/>
        <end position="256"/>
    </location>
</feature>
<feature type="transmembrane region" description="Helical" evidence="6">
    <location>
        <begin position="332"/>
        <end position="350"/>
    </location>
</feature>
<dbReference type="PANTHER" id="PTHR42770:SF7">
    <property type="entry name" value="MEMBRANE PROTEIN"/>
    <property type="match status" value="1"/>
</dbReference>
<proteinExistence type="predicted"/>
<feature type="transmembrane region" description="Helical" evidence="6">
    <location>
        <begin position="51"/>
        <end position="75"/>
    </location>
</feature>
<dbReference type="AlphaFoldDB" id="A0A9X1KV53"/>
<dbReference type="GO" id="GO:0005886">
    <property type="term" value="C:plasma membrane"/>
    <property type="evidence" value="ECO:0007669"/>
    <property type="project" value="UniProtKB-SubCell"/>
</dbReference>
<keyword evidence="3 6" id="KW-0812">Transmembrane</keyword>
<feature type="transmembrane region" description="Helical" evidence="6">
    <location>
        <begin position="276"/>
        <end position="299"/>
    </location>
</feature>
<evidence type="ECO:0000313" key="8">
    <source>
        <dbReference type="Proteomes" id="UP001139409"/>
    </source>
</evidence>
<feature type="transmembrane region" description="Helical" evidence="6">
    <location>
        <begin position="99"/>
        <end position="124"/>
    </location>
</feature>
<feature type="transmembrane region" description="Helical" evidence="6">
    <location>
        <begin position="202"/>
        <end position="221"/>
    </location>
</feature>
<dbReference type="RefSeq" id="WP_225697437.1">
    <property type="nucleotide sequence ID" value="NZ_JAIXNE010000001.1"/>
</dbReference>
<evidence type="ECO:0000256" key="6">
    <source>
        <dbReference type="SAM" id="Phobius"/>
    </source>
</evidence>
<accession>A0A9X1KV53</accession>
<reference evidence="7" key="1">
    <citation type="submission" date="2021-09" db="EMBL/GenBank/DDBJ databases">
        <title>Fulvivirga sp. isolated from coastal sediment.</title>
        <authorList>
            <person name="Yu H."/>
        </authorList>
    </citation>
    <scope>NUCLEOTIDE SEQUENCE</scope>
    <source>
        <strain evidence="7">1062</strain>
    </source>
</reference>
<dbReference type="GO" id="GO:0022857">
    <property type="term" value="F:transmembrane transporter activity"/>
    <property type="evidence" value="ECO:0007669"/>
    <property type="project" value="InterPro"/>
</dbReference>
<sequence length="433" mass="46175">MSNSLKPESEEKLPRTLGMWGIWLLVVNGLIGAGIFGLPSGAAALAGEYSIFIYLFCASLILSVIFCFAELASYFRGTGGPIRYATTAFNPFMGFQAGWLFYIARVVSFSANSVLLVDSIGYFFPSLATGSYRLVLLALICGLLTLVNVLGAVGSIRSLAGVTFVKFFVLILLVLTGIFLYGGKIIPSFNSPLPEINDLGKAALLLIYAFVGFEGGVVNAGEAKNPVRDMPRALLLGIGMVTILYILIQAVSMAVVPDIASTTTPLLDVANGLMGSAGAVILMIGVVASVGGNLIAAIFSTPRLTYALANDGHLPGWFGRVHPKFLTPANSIIFYGVLSFVLAAFGSFIWLAASTVLSRLFLYIISIASIPKLRKTRSTPESFKLPFGYLLPAIAILACVWLMFQVSFDSILATIGYVGLGTGLYLVRRYSAE</sequence>
<dbReference type="Pfam" id="PF13520">
    <property type="entry name" value="AA_permease_2"/>
    <property type="match status" value="1"/>
</dbReference>
<dbReference type="InterPro" id="IPR002293">
    <property type="entry name" value="AA/rel_permease1"/>
</dbReference>
<evidence type="ECO:0000256" key="1">
    <source>
        <dbReference type="ARBA" id="ARBA00004651"/>
    </source>
</evidence>
<gene>
    <name evidence="7" type="ORF">LDX50_05660</name>
</gene>
<name>A0A9X1KV53_9BACT</name>
<feature type="transmembrane region" description="Helical" evidence="6">
    <location>
        <begin position="356"/>
        <end position="373"/>
    </location>
</feature>
<feature type="transmembrane region" description="Helical" evidence="6">
    <location>
        <begin position="130"/>
        <end position="151"/>
    </location>
</feature>
<evidence type="ECO:0000313" key="7">
    <source>
        <dbReference type="EMBL" id="MCA6074343.1"/>
    </source>
</evidence>
<feature type="transmembrane region" description="Helical" evidence="6">
    <location>
        <begin position="163"/>
        <end position="182"/>
    </location>
</feature>
<protein>
    <submittedName>
        <fullName evidence="7">APC family permease</fullName>
    </submittedName>
</protein>
<dbReference type="Gene3D" id="1.20.1740.10">
    <property type="entry name" value="Amino acid/polyamine transporter I"/>
    <property type="match status" value="1"/>
</dbReference>
<evidence type="ECO:0000256" key="4">
    <source>
        <dbReference type="ARBA" id="ARBA00022989"/>
    </source>
</evidence>
<evidence type="ECO:0000256" key="3">
    <source>
        <dbReference type="ARBA" id="ARBA00022692"/>
    </source>
</evidence>
<feature type="transmembrane region" description="Helical" evidence="6">
    <location>
        <begin position="385"/>
        <end position="404"/>
    </location>
</feature>
<keyword evidence="8" id="KW-1185">Reference proteome</keyword>
<organism evidence="7 8">
    <name type="scientific">Fulvivirga sedimenti</name>
    <dbReference type="NCBI Taxonomy" id="2879465"/>
    <lineage>
        <taxon>Bacteria</taxon>
        <taxon>Pseudomonadati</taxon>
        <taxon>Bacteroidota</taxon>
        <taxon>Cytophagia</taxon>
        <taxon>Cytophagales</taxon>
        <taxon>Fulvivirgaceae</taxon>
        <taxon>Fulvivirga</taxon>
    </lineage>
</organism>
<keyword evidence="4 6" id="KW-1133">Transmembrane helix</keyword>
<dbReference type="EMBL" id="JAIXNE010000001">
    <property type="protein sequence ID" value="MCA6074343.1"/>
    <property type="molecule type" value="Genomic_DNA"/>
</dbReference>
<comment type="subcellular location">
    <subcellularLocation>
        <location evidence="1">Cell membrane</location>
        <topology evidence="1">Multi-pass membrane protein</topology>
    </subcellularLocation>
</comment>
<feature type="transmembrane region" description="Helical" evidence="6">
    <location>
        <begin position="20"/>
        <end position="45"/>
    </location>
</feature>
<dbReference type="Proteomes" id="UP001139409">
    <property type="component" value="Unassembled WGS sequence"/>
</dbReference>
<evidence type="ECO:0000256" key="2">
    <source>
        <dbReference type="ARBA" id="ARBA00022475"/>
    </source>
</evidence>
<keyword evidence="2" id="KW-1003">Cell membrane</keyword>
<evidence type="ECO:0000256" key="5">
    <source>
        <dbReference type="ARBA" id="ARBA00023136"/>
    </source>
</evidence>
<dbReference type="PANTHER" id="PTHR42770">
    <property type="entry name" value="AMINO ACID TRANSPORTER-RELATED"/>
    <property type="match status" value="1"/>
</dbReference>
<keyword evidence="5 6" id="KW-0472">Membrane</keyword>
<dbReference type="PIRSF" id="PIRSF006060">
    <property type="entry name" value="AA_transporter"/>
    <property type="match status" value="1"/>
</dbReference>
<comment type="caution">
    <text evidence="7">The sequence shown here is derived from an EMBL/GenBank/DDBJ whole genome shotgun (WGS) entry which is preliminary data.</text>
</comment>
<feature type="transmembrane region" description="Helical" evidence="6">
    <location>
        <begin position="410"/>
        <end position="427"/>
    </location>
</feature>
<dbReference type="InterPro" id="IPR050367">
    <property type="entry name" value="APC_superfamily"/>
</dbReference>